<accession>A0ABY4F7K4</accession>
<dbReference type="RefSeq" id="WP_244715380.1">
    <property type="nucleotide sequence ID" value="NZ_CP095049.1"/>
</dbReference>
<gene>
    <name evidence="1" type="ORF">MUN80_19305</name>
</gene>
<evidence type="ECO:0000313" key="2">
    <source>
        <dbReference type="Proteomes" id="UP000831785"/>
    </source>
</evidence>
<reference evidence="1 2" key="1">
    <citation type="submission" date="2022-04" db="EMBL/GenBank/DDBJ databases">
        <title>Hymenobacter sp. isolated from the air.</title>
        <authorList>
            <person name="Won M."/>
            <person name="Lee C.-M."/>
            <person name="Woen H.-Y."/>
            <person name="Kwon S.-W."/>
        </authorList>
    </citation>
    <scope>NUCLEOTIDE SEQUENCE [LARGE SCALE GENOMIC DNA]</scope>
    <source>
        <strain evidence="2">5116 S-27</strain>
    </source>
</reference>
<name>A0ABY4F7K4_9BACT</name>
<protein>
    <submittedName>
        <fullName evidence="1">Uncharacterized protein</fullName>
    </submittedName>
</protein>
<dbReference type="EMBL" id="CP095049">
    <property type="protein sequence ID" value="UOQ51899.1"/>
    <property type="molecule type" value="Genomic_DNA"/>
</dbReference>
<sequence>MASSPFQVLLIDEKLRNTLAQLQAFLGVRFDQAEIEQVFIDAETDQVSFKTYSFYRTSSFWNAAWTITGAVDEYEPETLFLKSSGGIGKRKKFDLFFANYCNS</sequence>
<evidence type="ECO:0000313" key="1">
    <source>
        <dbReference type="EMBL" id="UOQ51899.1"/>
    </source>
</evidence>
<dbReference type="Proteomes" id="UP000831785">
    <property type="component" value="Chromosome"/>
</dbReference>
<proteinExistence type="predicted"/>
<keyword evidence="2" id="KW-1185">Reference proteome</keyword>
<organism evidence="1 2">
    <name type="scientific">Hymenobacter cellulosivorans</name>
    <dbReference type="NCBI Taxonomy" id="2932249"/>
    <lineage>
        <taxon>Bacteria</taxon>
        <taxon>Pseudomonadati</taxon>
        <taxon>Bacteroidota</taxon>
        <taxon>Cytophagia</taxon>
        <taxon>Cytophagales</taxon>
        <taxon>Hymenobacteraceae</taxon>
        <taxon>Hymenobacter</taxon>
    </lineage>
</organism>